<protein>
    <submittedName>
        <fullName evidence="1">Uncharacterized protein</fullName>
    </submittedName>
</protein>
<dbReference type="AlphaFoldDB" id="A0A3S9PAK3"/>
<organism evidence="1 2">
    <name type="scientific">Flammeovirga pectinis</name>
    <dbReference type="NCBI Taxonomy" id="2494373"/>
    <lineage>
        <taxon>Bacteria</taxon>
        <taxon>Pseudomonadati</taxon>
        <taxon>Bacteroidota</taxon>
        <taxon>Cytophagia</taxon>
        <taxon>Cytophagales</taxon>
        <taxon>Flammeovirgaceae</taxon>
        <taxon>Flammeovirga</taxon>
    </lineage>
</organism>
<accession>A0A3S9PAK3</accession>
<proteinExistence type="predicted"/>
<sequence>MGNKAFRDAVTVDSKIVDAWTVAKKVEIDDFYVLDIQTLKDVVSYLKTSEISVDDLISRIPENVDFKVNWFKNVGKFGKVIGKKGDYVVEEAGEVFYRAIPEDHFGELMKRKKLLKRDEWKVKGFTMIGGEGSTSPKIAFSTDYDGVLVKYYVKKGTIDKLG</sequence>
<keyword evidence="2" id="KW-1185">Reference proteome</keyword>
<gene>
    <name evidence="1" type="ORF">EI427_23775</name>
</gene>
<dbReference type="EMBL" id="CP034563">
    <property type="protein sequence ID" value="AZQ65236.1"/>
    <property type="molecule type" value="Genomic_DNA"/>
</dbReference>
<evidence type="ECO:0000313" key="2">
    <source>
        <dbReference type="Proteomes" id="UP000267268"/>
    </source>
</evidence>
<dbReference type="KEGG" id="fll:EI427_23775"/>
<dbReference type="Proteomes" id="UP000267268">
    <property type="component" value="Chromosome 2"/>
</dbReference>
<dbReference type="RefSeq" id="WP_126619759.1">
    <property type="nucleotide sequence ID" value="NZ_CP034563.1"/>
</dbReference>
<name>A0A3S9PAK3_9BACT</name>
<reference evidence="1 2" key="1">
    <citation type="submission" date="2018-12" db="EMBL/GenBank/DDBJ databases">
        <title>Flammeovirga pectinis sp. nov., isolated from the gut of the Korean scallop, Patinopecten yessoensis.</title>
        <authorList>
            <person name="Bae J.-W."/>
            <person name="Jeong Y.-S."/>
            <person name="Kang W."/>
        </authorList>
    </citation>
    <scope>NUCLEOTIDE SEQUENCE [LARGE SCALE GENOMIC DNA]</scope>
    <source>
        <strain evidence="1 2">L12M1</strain>
    </source>
</reference>
<evidence type="ECO:0000313" key="1">
    <source>
        <dbReference type="EMBL" id="AZQ65236.1"/>
    </source>
</evidence>